<dbReference type="InterPro" id="IPR043128">
    <property type="entry name" value="Rev_trsase/Diguanyl_cyclase"/>
</dbReference>
<evidence type="ECO:0000313" key="3">
    <source>
        <dbReference type="EMBL" id="KJF17185.1"/>
    </source>
</evidence>
<sequence length="406" mass="44676">MQVTTSSDRELLGSLRSFLTNTEKALILVAREEIIWINNATATRMATAAIDIIGQRLDEITTIEIPTKLNHAQNLEGELVHATGITIPISCLATPLSNSEMMLEITDRTEFDAHHELALYQERLWVLANQIPIGIFYSEVGLRTEFANDFLAQIYQSPVETLLGTGWIDQIPPISRPIIEEAVLKTLSGVVTESEIDLVTFSGTTKRILYTISPIISGDGRAGFAGTAEDITDRCLREEQMAHAATHDPLTGLPNRAAMMNDLYSHHQALTNKEIKGITVIFCDLNDFKVVNDSLGHKAGDRILIEAANGLRYGCRDGNLAYRYAGDEFVVLCPGIFDEVEATTIIAELKSSMEAPVHFANTQIRISGSFGSFTSSDPAISPEELLNRADASMYGVKQHSKQRHEG</sequence>
<dbReference type="PROSITE" id="PS50113">
    <property type="entry name" value="PAC"/>
    <property type="match status" value="1"/>
</dbReference>
<reference evidence="3 4" key="1">
    <citation type="submission" date="2015-01" db="EMBL/GenBank/DDBJ databases">
        <title>Draft genome of the acidophilic iron oxidizer Acidithrix ferrooxidans strain Py-F3.</title>
        <authorList>
            <person name="Poehlein A."/>
            <person name="Eisen S."/>
            <person name="Schloemann M."/>
            <person name="Johnson B.D."/>
            <person name="Daniel R."/>
            <person name="Muehling M."/>
        </authorList>
    </citation>
    <scope>NUCLEOTIDE SEQUENCE [LARGE SCALE GENOMIC DNA]</scope>
    <source>
        <strain evidence="3 4">Py-F3</strain>
    </source>
</reference>
<dbReference type="EC" id="2.7.7.65" evidence="3"/>
<accession>A0A0D8HGR2</accession>
<dbReference type="InterPro" id="IPR000014">
    <property type="entry name" value="PAS"/>
</dbReference>
<dbReference type="PANTHER" id="PTHR44757:SF2">
    <property type="entry name" value="BIOFILM ARCHITECTURE MAINTENANCE PROTEIN MBAA"/>
    <property type="match status" value="1"/>
</dbReference>
<evidence type="ECO:0000313" key="4">
    <source>
        <dbReference type="Proteomes" id="UP000032360"/>
    </source>
</evidence>
<dbReference type="Gene3D" id="3.30.70.270">
    <property type="match status" value="1"/>
</dbReference>
<dbReference type="AlphaFoldDB" id="A0A0D8HGR2"/>
<dbReference type="InterPro" id="IPR035965">
    <property type="entry name" value="PAS-like_dom_sf"/>
</dbReference>
<dbReference type="NCBIfam" id="TIGR00254">
    <property type="entry name" value="GGDEF"/>
    <property type="match status" value="1"/>
</dbReference>
<dbReference type="SMART" id="SM00267">
    <property type="entry name" value="GGDEF"/>
    <property type="match status" value="1"/>
</dbReference>
<dbReference type="RefSeq" id="WP_052605641.1">
    <property type="nucleotide sequence ID" value="NZ_JXYS01000062.1"/>
</dbReference>
<dbReference type="Gene3D" id="3.30.450.20">
    <property type="entry name" value="PAS domain"/>
    <property type="match status" value="1"/>
</dbReference>
<feature type="domain" description="PAC" evidence="1">
    <location>
        <begin position="192"/>
        <end position="243"/>
    </location>
</feature>
<dbReference type="InterPro" id="IPR000700">
    <property type="entry name" value="PAS-assoc_C"/>
</dbReference>
<dbReference type="EMBL" id="JXYS01000062">
    <property type="protein sequence ID" value="KJF17185.1"/>
    <property type="molecule type" value="Genomic_DNA"/>
</dbReference>
<proteinExistence type="predicted"/>
<evidence type="ECO:0000259" key="2">
    <source>
        <dbReference type="PROSITE" id="PS50887"/>
    </source>
</evidence>
<dbReference type="CDD" id="cd01949">
    <property type="entry name" value="GGDEF"/>
    <property type="match status" value="1"/>
</dbReference>
<dbReference type="Pfam" id="PF00990">
    <property type="entry name" value="GGDEF"/>
    <property type="match status" value="1"/>
</dbReference>
<dbReference type="CDD" id="cd00130">
    <property type="entry name" value="PAS"/>
    <property type="match status" value="1"/>
</dbReference>
<dbReference type="InterPro" id="IPR029787">
    <property type="entry name" value="Nucleotide_cyclase"/>
</dbReference>
<feature type="domain" description="GGDEF" evidence="2">
    <location>
        <begin position="276"/>
        <end position="406"/>
    </location>
</feature>
<comment type="caution">
    <text evidence="3">The sequence shown here is derived from an EMBL/GenBank/DDBJ whole genome shotgun (WGS) entry which is preliminary data.</text>
</comment>
<evidence type="ECO:0000259" key="1">
    <source>
        <dbReference type="PROSITE" id="PS50113"/>
    </source>
</evidence>
<dbReference type="OrthoDB" id="23692at2"/>
<name>A0A0D8HGR2_9ACTN</name>
<dbReference type="InterPro" id="IPR000160">
    <property type="entry name" value="GGDEF_dom"/>
</dbReference>
<dbReference type="PROSITE" id="PS50887">
    <property type="entry name" value="GGDEF"/>
    <property type="match status" value="1"/>
</dbReference>
<protein>
    <submittedName>
        <fullName evidence="3">Putative diguanylate cyclase YegE</fullName>
        <ecNumber evidence="3">2.7.7.65</ecNumber>
    </submittedName>
</protein>
<dbReference type="InterPro" id="IPR052155">
    <property type="entry name" value="Biofilm_reg_signaling"/>
</dbReference>
<dbReference type="InterPro" id="IPR013656">
    <property type="entry name" value="PAS_4"/>
</dbReference>
<dbReference type="GO" id="GO:0052621">
    <property type="term" value="F:diguanylate cyclase activity"/>
    <property type="evidence" value="ECO:0007669"/>
    <property type="project" value="UniProtKB-EC"/>
</dbReference>
<dbReference type="STRING" id="1280514.AXFE_19960"/>
<organism evidence="3 4">
    <name type="scientific">Acidithrix ferrooxidans</name>
    <dbReference type="NCBI Taxonomy" id="1280514"/>
    <lineage>
        <taxon>Bacteria</taxon>
        <taxon>Bacillati</taxon>
        <taxon>Actinomycetota</taxon>
        <taxon>Acidimicrobiia</taxon>
        <taxon>Acidimicrobiales</taxon>
        <taxon>Acidimicrobiaceae</taxon>
        <taxon>Acidithrix</taxon>
    </lineage>
</organism>
<dbReference type="Proteomes" id="UP000032360">
    <property type="component" value="Unassembled WGS sequence"/>
</dbReference>
<keyword evidence="4" id="KW-1185">Reference proteome</keyword>
<dbReference type="SUPFAM" id="SSF55785">
    <property type="entry name" value="PYP-like sensor domain (PAS domain)"/>
    <property type="match status" value="1"/>
</dbReference>
<dbReference type="SUPFAM" id="SSF55073">
    <property type="entry name" value="Nucleotide cyclase"/>
    <property type="match status" value="1"/>
</dbReference>
<dbReference type="PANTHER" id="PTHR44757">
    <property type="entry name" value="DIGUANYLATE CYCLASE DGCP"/>
    <property type="match status" value="1"/>
</dbReference>
<keyword evidence="3" id="KW-0808">Transferase</keyword>
<keyword evidence="3" id="KW-0548">Nucleotidyltransferase</keyword>
<dbReference type="Pfam" id="PF08448">
    <property type="entry name" value="PAS_4"/>
    <property type="match status" value="1"/>
</dbReference>
<gene>
    <name evidence="3" type="primary">yegE2</name>
    <name evidence="3" type="ORF">AXFE_19960</name>
</gene>